<dbReference type="GO" id="GO:0019877">
    <property type="term" value="P:diaminopimelate biosynthetic process"/>
    <property type="evidence" value="ECO:0007669"/>
    <property type="project" value="UniProtKB-ARBA"/>
</dbReference>
<dbReference type="FunFam" id="3.30.70.360:FF:000001">
    <property type="entry name" value="N-acetyldiaminopimelate deacetylase"/>
    <property type="match status" value="1"/>
</dbReference>
<dbReference type="InterPro" id="IPR002933">
    <property type="entry name" value="Peptidase_M20"/>
</dbReference>
<dbReference type="Gene3D" id="3.40.630.10">
    <property type="entry name" value="Zn peptidases"/>
    <property type="match status" value="1"/>
</dbReference>
<dbReference type="InterPro" id="IPR017439">
    <property type="entry name" value="Amidohydrolase"/>
</dbReference>
<feature type="binding site" evidence="2">
    <location>
        <position position="141"/>
    </location>
    <ligand>
        <name>Mn(2+)</name>
        <dbReference type="ChEBI" id="CHEBI:29035"/>
        <label>2</label>
    </ligand>
</feature>
<dbReference type="NCBIfam" id="TIGR01891">
    <property type="entry name" value="amidohydrolases"/>
    <property type="match status" value="1"/>
</dbReference>
<dbReference type="Pfam" id="PF07687">
    <property type="entry name" value="M20_dimer"/>
    <property type="match status" value="1"/>
</dbReference>
<keyword evidence="2" id="KW-0479">Metal-binding</keyword>
<feature type="binding site" evidence="2">
    <location>
        <position position="107"/>
    </location>
    <ligand>
        <name>Mn(2+)</name>
        <dbReference type="ChEBI" id="CHEBI:29035"/>
        <label>2</label>
    </ligand>
</feature>
<feature type="binding site" evidence="2">
    <location>
        <position position="367"/>
    </location>
    <ligand>
        <name>Mn(2+)</name>
        <dbReference type="ChEBI" id="CHEBI:29035"/>
        <label>2</label>
    </ligand>
</feature>
<dbReference type="Pfam" id="PF01546">
    <property type="entry name" value="Peptidase_M20"/>
    <property type="match status" value="1"/>
</dbReference>
<evidence type="ECO:0000256" key="2">
    <source>
        <dbReference type="PIRSR" id="PIRSR005962-1"/>
    </source>
</evidence>
<keyword evidence="1 4" id="KW-0378">Hydrolase</keyword>
<dbReference type="PANTHER" id="PTHR11014:SF63">
    <property type="entry name" value="METALLOPEPTIDASE, PUTATIVE (AFU_ORTHOLOGUE AFUA_6G09600)-RELATED"/>
    <property type="match status" value="1"/>
</dbReference>
<dbReference type="STRING" id="29341.RSJ17_11800"/>
<dbReference type="GO" id="GO:0050118">
    <property type="term" value="F:N-acetyldiaminopimelate deacetylase activity"/>
    <property type="evidence" value="ECO:0007669"/>
    <property type="project" value="UniProtKB-ARBA"/>
</dbReference>
<reference evidence="4 5" key="1">
    <citation type="journal article" date="2015" name="Infect. Genet. Evol.">
        <title>Genomic sequences of six botulinum neurotoxin-producing strains representing three clostridial species illustrate the mobility and diversity of botulinum neurotoxin genes.</title>
        <authorList>
            <person name="Smith T.J."/>
            <person name="Hill K.K."/>
            <person name="Xie G."/>
            <person name="Foley B.T."/>
            <person name="Williamson C.H."/>
            <person name="Foster J.T."/>
            <person name="Johnson S.L."/>
            <person name="Chertkov O."/>
            <person name="Teshima H."/>
            <person name="Gibbons H.S."/>
            <person name="Johnsky L.A."/>
            <person name="Karavis M.A."/>
            <person name="Smith L.A."/>
        </authorList>
    </citation>
    <scope>NUCLEOTIDE SEQUENCE [LARGE SCALE GENOMIC DNA]</scope>
    <source>
        <strain evidence="4 5">CDC 2741</strain>
    </source>
</reference>
<dbReference type="InterPro" id="IPR011650">
    <property type="entry name" value="Peptidase_M20_dimer"/>
</dbReference>
<proteinExistence type="predicted"/>
<dbReference type="SUPFAM" id="SSF53187">
    <property type="entry name" value="Zn-dependent exopeptidases"/>
    <property type="match status" value="1"/>
</dbReference>
<dbReference type="Gene3D" id="3.30.70.360">
    <property type="match status" value="1"/>
</dbReference>
<feature type="binding site" evidence="2">
    <location>
        <position position="167"/>
    </location>
    <ligand>
        <name>Mn(2+)</name>
        <dbReference type="ChEBI" id="CHEBI:29035"/>
        <label>2</label>
    </ligand>
</feature>
<protein>
    <submittedName>
        <fullName evidence="4">Amidohydrolase family protein</fullName>
    </submittedName>
</protein>
<dbReference type="PANTHER" id="PTHR11014">
    <property type="entry name" value="PEPTIDASE M20 FAMILY MEMBER"/>
    <property type="match status" value="1"/>
</dbReference>
<organism evidence="4 5">
    <name type="scientific">Clostridium argentinense CDC 2741</name>
    <dbReference type="NCBI Taxonomy" id="1418104"/>
    <lineage>
        <taxon>Bacteria</taxon>
        <taxon>Bacillati</taxon>
        <taxon>Bacillota</taxon>
        <taxon>Clostridia</taxon>
        <taxon>Eubacteriales</taxon>
        <taxon>Clostridiaceae</taxon>
        <taxon>Clostridium</taxon>
    </lineage>
</organism>
<evidence type="ECO:0000256" key="1">
    <source>
        <dbReference type="ARBA" id="ARBA00022801"/>
    </source>
</evidence>
<feature type="binding site" evidence="2">
    <location>
        <position position="105"/>
    </location>
    <ligand>
        <name>Mn(2+)</name>
        <dbReference type="ChEBI" id="CHEBI:29035"/>
        <label>2</label>
    </ligand>
</feature>
<name>A0A0C1U5R2_9CLOT</name>
<dbReference type="EMBL" id="AYSO01000012">
    <property type="protein sequence ID" value="KIE48054.1"/>
    <property type="molecule type" value="Genomic_DNA"/>
</dbReference>
<keyword evidence="5" id="KW-1185">Reference proteome</keyword>
<dbReference type="CDD" id="cd03886">
    <property type="entry name" value="M20_Acy1"/>
    <property type="match status" value="1"/>
</dbReference>
<comment type="caution">
    <text evidence="4">The sequence shown here is derived from an EMBL/GenBank/DDBJ whole genome shotgun (WGS) entry which is preliminary data.</text>
</comment>
<dbReference type="InterPro" id="IPR036264">
    <property type="entry name" value="Bact_exopeptidase_dim_dom"/>
</dbReference>
<gene>
    <name evidence="4" type="ORF">U732_3864</name>
</gene>
<keyword evidence="2" id="KW-0464">Manganese</keyword>
<dbReference type="PIRSF" id="PIRSF005962">
    <property type="entry name" value="Pept_M20D_amidohydro"/>
    <property type="match status" value="1"/>
</dbReference>
<dbReference type="SUPFAM" id="SSF55031">
    <property type="entry name" value="Bacterial exopeptidase dimerisation domain"/>
    <property type="match status" value="1"/>
</dbReference>
<evidence type="ECO:0000313" key="4">
    <source>
        <dbReference type="EMBL" id="KIE48054.1"/>
    </source>
</evidence>
<evidence type="ECO:0000259" key="3">
    <source>
        <dbReference type="Pfam" id="PF07687"/>
    </source>
</evidence>
<comment type="cofactor">
    <cofactor evidence="2">
        <name>Mn(2+)</name>
        <dbReference type="ChEBI" id="CHEBI:29035"/>
    </cofactor>
    <text evidence="2">The Mn(2+) ion enhances activity.</text>
</comment>
<sequence>MDFLDMAKNIEDELIEIRRDLHRNPELGFDLPQTSGKIKAFLKSENIPYTEVAKTGVVATIKGRKHSEEKNFKTIAIRADMDALPLEDKKTTAYTSNIKGRMHACGHDAHTTIALGAVKILNSIKDEFSGNIKFFFEPAEETVGGAQLMIEEGALKNPSVDGVIGLHVDENLQCGKIGIKRGTAYAASNPFTIKIYGRGAHGASPHKGVDPIVIASHVVLALQTIVSREISPTSPAVVTVGTIKGGTAQNIIPEEVEISGILRTMEISHRKYVKERLSEIVNGIVTSMRGSCEIKIDESYPCLLNDDNMYNIFENSAISLLGQDKVKVYNEPTMGVESFAYFSLEKPSMFYWLGCGNLEKGVVHPAHSSLFDIDENCLAIGVAMHCKMALDFLNK</sequence>
<feature type="domain" description="Peptidase M20 dimerisation" evidence="3">
    <location>
        <begin position="191"/>
        <end position="282"/>
    </location>
</feature>
<evidence type="ECO:0000313" key="5">
    <source>
        <dbReference type="Proteomes" id="UP000031366"/>
    </source>
</evidence>
<dbReference type="Proteomes" id="UP000031366">
    <property type="component" value="Unassembled WGS sequence"/>
</dbReference>
<dbReference type="AlphaFoldDB" id="A0A0C1U5R2"/>
<dbReference type="OrthoDB" id="9776731at2"/>
<accession>A0A0C1U5R2</accession>
<dbReference type="RefSeq" id="WP_039630390.1">
    <property type="nucleotide sequence ID" value="NZ_AYSO01000012.1"/>
</dbReference>
<dbReference type="GO" id="GO:0046872">
    <property type="term" value="F:metal ion binding"/>
    <property type="evidence" value="ECO:0007669"/>
    <property type="project" value="UniProtKB-KW"/>
</dbReference>